<gene>
    <name evidence="1" type="ORF">HMPREF1541_00375</name>
</gene>
<protein>
    <submittedName>
        <fullName evidence="1">Uncharacterized protein</fullName>
    </submittedName>
</protein>
<dbReference type="Proteomes" id="UP000030752">
    <property type="component" value="Unassembled WGS sequence"/>
</dbReference>
<keyword evidence="2" id="KW-1185">Reference proteome</keyword>
<dbReference type="OrthoDB" id="5302289at2759"/>
<accession>W2SBS7</accession>
<evidence type="ECO:0000313" key="1">
    <source>
        <dbReference type="EMBL" id="ETN46191.1"/>
    </source>
</evidence>
<dbReference type="HOGENOM" id="CLU_145544_2_1_1"/>
<dbReference type="GeneID" id="19967714"/>
<reference evidence="1 2" key="1">
    <citation type="submission" date="2013-03" db="EMBL/GenBank/DDBJ databases">
        <title>The Genome Sequence of Phialophora europaea CBS 101466.</title>
        <authorList>
            <consortium name="The Broad Institute Genomics Platform"/>
            <person name="Cuomo C."/>
            <person name="de Hoog S."/>
            <person name="Gorbushina A."/>
            <person name="Walker B."/>
            <person name="Young S.K."/>
            <person name="Zeng Q."/>
            <person name="Gargeya S."/>
            <person name="Fitzgerald M."/>
            <person name="Haas B."/>
            <person name="Abouelleil A."/>
            <person name="Allen A.W."/>
            <person name="Alvarado L."/>
            <person name="Arachchi H.M."/>
            <person name="Berlin A.M."/>
            <person name="Chapman S.B."/>
            <person name="Gainer-Dewar J."/>
            <person name="Goldberg J."/>
            <person name="Griggs A."/>
            <person name="Gujja S."/>
            <person name="Hansen M."/>
            <person name="Howarth C."/>
            <person name="Imamovic A."/>
            <person name="Ireland A."/>
            <person name="Larimer J."/>
            <person name="McCowan C."/>
            <person name="Murphy C."/>
            <person name="Pearson M."/>
            <person name="Poon T.W."/>
            <person name="Priest M."/>
            <person name="Roberts A."/>
            <person name="Saif S."/>
            <person name="Shea T."/>
            <person name="Sisk P."/>
            <person name="Sykes S."/>
            <person name="Wortman J."/>
            <person name="Nusbaum C."/>
            <person name="Birren B."/>
        </authorList>
    </citation>
    <scope>NUCLEOTIDE SEQUENCE [LARGE SCALE GENOMIC DNA]</scope>
    <source>
        <strain evidence="1 2">CBS 101466</strain>
    </source>
</reference>
<dbReference type="InParanoid" id="W2SBS7"/>
<dbReference type="AlphaFoldDB" id="W2SBS7"/>
<evidence type="ECO:0000313" key="2">
    <source>
        <dbReference type="Proteomes" id="UP000030752"/>
    </source>
</evidence>
<dbReference type="VEuPathDB" id="FungiDB:HMPREF1541_00375"/>
<sequence>MTQTPTVEQALKMVQDNPNGTNNAQARAVLSKELSRIWRNIQAQPTSYVMSKIEFAVFNYHRNSPDYKNPVAQRAVQRFWDNV</sequence>
<dbReference type="eggNOG" id="ENOG502SU9X">
    <property type="taxonomic scope" value="Eukaryota"/>
</dbReference>
<proteinExistence type="predicted"/>
<dbReference type="EMBL" id="KB822711">
    <property type="protein sequence ID" value="ETN46191.1"/>
    <property type="molecule type" value="Genomic_DNA"/>
</dbReference>
<dbReference type="RefSeq" id="XP_008710903.1">
    <property type="nucleotide sequence ID" value="XM_008712681.1"/>
</dbReference>
<organism evidence="1 2">
    <name type="scientific">Cyphellophora europaea (strain CBS 101466)</name>
    <name type="common">Phialophora europaea</name>
    <dbReference type="NCBI Taxonomy" id="1220924"/>
    <lineage>
        <taxon>Eukaryota</taxon>
        <taxon>Fungi</taxon>
        <taxon>Dikarya</taxon>
        <taxon>Ascomycota</taxon>
        <taxon>Pezizomycotina</taxon>
        <taxon>Eurotiomycetes</taxon>
        <taxon>Chaetothyriomycetidae</taxon>
        <taxon>Chaetothyriales</taxon>
        <taxon>Cyphellophoraceae</taxon>
        <taxon>Cyphellophora</taxon>
    </lineage>
</organism>
<name>W2SBS7_CYPE1</name>